<feature type="compositionally biased region" description="Gly residues" evidence="1">
    <location>
        <begin position="101"/>
        <end position="110"/>
    </location>
</feature>
<feature type="region of interest" description="Disordered" evidence="1">
    <location>
        <begin position="92"/>
        <end position="130"/>
    </location>
</feature>
<evidence type="ECO:0000256" key="1">
    <source>
        <dbReference type="SAM" id="MobiDB-lite"/>
    </source>
</evidence>
<feature type="region of interest" description="Disordered" evidence="1">
    <location>
        <begin position="299"/>
        <end position="326"/>
    </location>
</feature>
<evidence type="ECO:0000259" key="2">
    <source>
        <dbReference type="PROSITE" id="PS51208"/>
    </source>
</evidence>
<evidence type="ECO:0000313" key="4">
    <source>
        <dbReference type="Proteomes" id="UP001480955"/>
    </source>
</evidence>
<protein>
    <submittedName>
        <fullName evidence="3">Autotransporter outer membrane beta-barrel domain-containing protein</fullName>
    </submittedName>
</protein>
<feature type="compositionally biased region" description="Gly residues" evidence="1">
    <location>
        <begin position="299"/>
        <end position="311"/>
    </location>
</feature>
<sequence length="2068" mass="202014">MSSVFPSTSSSQSSLISYRKRLTLLGGVSMLAMAVVLPAVAADRPTPFVAKGENGPRGSAGIFGFWTRDAVAGRPGGNVDLANVDVSAAQKNPASTIEMGSKGGSGGSGDASGTASVPGADGGSAGNVTVSLTDQVSGRGDQKSAAPRIWIYSQGGNGGGAQKDVGAGGAAGSVGLTLSSTISTEGASFLGVRVSSIGGNAGYGGTDASKTEAKKGGASGDVTLDILQSGSVSTTGKGATAVIVESLGGAGSVRGDGTFYSNPFVTKGGSAGSATFTNGGHIKTTGDHAIGALVQSVGGTGGAQNTTGGGRPGERGGDAASVASTNNGSIKTGGEYAFGVLTQSVGGKGGQGGGASFSGGDGGDAGDGGAVNVTNHGSIETGGLGAIGVIAQSIGGGKPLDALQVVPVKERTGGGAGGFGGGLFFGSGGVGGQGGVGGRVDVVNDGSILTAGNKAYGVLAQSIGGGGGGGGKAQAFGFFFDVALGGDGGIGGKGQDVSVATRARTAKGDPVTIETRGNEAAAILAQSIGGGGGIGGDAVSRAAGLVITVATSNGGSGGKGNSAGKVDVDNAAEVTTQGSRSYGIEAVSIGGGGGAGGTSIATAIGASAAYVADINIIVASAQGGVGGDGAKGGPVDVKNSGSVKTTGSDASGILAMSIGGGGGAGGFADTSSLSITGPEVVSISVNTGLGGSGGTGGSADKVTVTNSGQISTAKAQAAGIAAYSIGGGGGVGGSADVVQQAAGKGYGMAVNAVLGGKGGTGNKGGGVNVINGGSITTEGYAANGVHALSVGGGGGAGGSGEIKTITGIKAANLGLGGNAETYADKVTGYIPVKPKTLSINGIVGGDGGTGGDAGRVEVMNAGRIETWGADARGIFAQSIGGGGGAAPAGNAELSNKVQLSQVVGGKGGAAGKGGDVVVRNTGTVETFRDGAYAIQAQSVGGGGGSGGSASSSAGNSFQNELLKGTGKYVGAHTFQAWKFIDNYYRLVSEGGRGIMPKLLSKLNLKPEIPFSVSYNTTIGGNGGAAGTGGAVTISNTGNLTTYGASATAIFAQSIGGGGGDAGNSNVSGGKIINLKSVTGGDGGANGDGGKIEVRHSGSIITNEASSFGILAQSIGGGGGKATTGADKSESWDPVTLVSEFAGYQTVVGGQNGAKGVGGEVQVTNSGSITTHGKESHGILAQSIGGGGGLSLLNVNDPYDMLSLKGALTVEEKAAILDAFGIDVDKEVSALETSKKAKDEQKAKSGETPQAKLDARLGGKGAIGNGGAVKVDATGSISTDGEAAFAVLAQSIGGGGGLSTSGRADVAMVAGRIGGIDDTNGNGGTVSVNLDGSASINTRGFGSHGIFAQSIGGGGGYGGTTPNTPAFVTVDKTTGDGGKVEIKLSEGSIVMTRGTKAHGVFAQSLGGGGGWVTDLSDRADFTTAGTSRAQASGKGGTIDITSNGSIAALGADAYAIVAQSGVQRTDGSIDPGRTSDTIKIMVNGIVSGGSASGAGIRLDGGVNNTITVSEDGNVSARSGRAIVGSQTQDTLTNRGIIVGDIDLRGAGPGAGDIFVNGAPGQSGALLFTGLHGIIDLGSAGRLTNHGVIDIGGAGRVADLKVTGNFTQSQGGQLLIDIDALASDGALRNDRLNVSGSVDLGGAVRPNVMGSLLPGDYTFLTAGKIQALSADAPNTAIQSDSVPVSWAIVRTGESVALRPSANFVSPLGMTLTSDQRAAAGALQELWNVGSRPQATVFADFLSVRSKSSYAAALDALNPESIQNVLHGRASDARAGLHRANSCPTFTGTGTLQQEGDCVWGRVAAGHTAMFGTPDDGGFRQSSLSYQGGMQTEFARDWFFGLTGAYTRAYLRDADQVSGSMADAADIAVALKHQVGPWLFAASTNVGYAWSDNRRSINIGNSSWLARSKSEVLTAAGRLRASYQFLFDGWYIRPYAEVDVLYTHSPGYSETGAQALNLDVRESHKTLFAFSPNVEIGGRYDIDAESWIRPYGKFGVTMFSDDRFIGRASFQGSNGLGLFSTASRIPDLVGDAGLGVQVKFGNGLELLGEYQSQVGDHFFSHNGSVRLQARF</sequence>
<dbReference type="SMART" id="SM00869">
    <property type="entry name" value="Autotransporter"/>
    <property type="match status" value="1"/>
</dbReference>
<keyword evidence="4" id="KW-1185">Reference proteome</keyword>
<dbReference type="Proteomes" id="UP001480955">
    <property type="component" value="Unassembled WGS sequence"/>
</dbReference>
<dbReference type="InterPro" id="IPR036709">
    <property type="entry name" value="Autotransporte_beta_dom_sf"/>
</dbReference>
<gene>
    <name evidence="3" type="ORF">ABS772_13820</name>
</gene>
<accession>A0ABV1QNL8</accession>
<comment type="caution">
    <text evidence="3">The sequence shown here is derived from an EMBL/GenBank/DDBJ whole genome shotgun (WGS) entry which is preliminary data.</text>
</comment>
<dbReference type="InterPro" id="IPR005546">
    <property type="entry name" value="Autotransporte_beta"/>
</dbReference>
<reference evidence="3 4" key="1">
    <citation type="submission" date="2024-06" db="EMBL/GenBank/DDBJ databases">
        <authorList>
            <person name="Campbell A.G."/>
        </authorList>
    </citation>
    <scope>NUCLEOTIDE SEQUENCE [LARGE SCALE GENOMIC DNA]</scope>
    <source>
        <strain evidence="3 4">EM12</strain>
    </source>
</reference>
<dbReference type="EMBL" id="JBELQE010000080">
    <property type="protein sequence ID" value="MER2250993.1"/>
    <property type="molecule type" value="Genomic_DNA"/>
</dbReference>
<evidence type="ECO:0000313" key="3">
    <source>
        <dbReference type="EMBL" id="MER2250993.1"/>
    </source>
</evidence>
<dbReference type="PROSITE" id="PS51208">
    <property type="entry name" value="AUTOTRANSPORTER"/>
    <property type="match status" value="1"/>
</dbReference>
<organism evidence="3 4">
    <name type="scientific">Methylorubrum podarium</name>
    <dbReference type="NCBI Taxonomy" id="200476"/>
    <lineage>
        <taxon>Bacteria</taxon>
        <taxon>Pseudomonadati</taxon>
        <taxon>Pseudomonadota</taxon>
        <taxon>Alphaproteobacteria</taxon>
        <taxon>Hyphomicrobiales</taxon>
        <taxon>Methylobacteriaceae</taxon>
        <taxon>Methylorubrum</taxon>
    </lineage>
</organism>
<dbReference type="RefSeq" id="WP_350395405.1">
    <property type="nucleotide sequence ID" value="NZ_JBELQE010000080.1"/>
</dbReference>
<dbReference type="SUPFAM" id="SSF103515">
    <property type="entry name" value="Autotransporter"/>
    <property type="match status" value="1"/>
</dbReference>
<name>A0ABV1QNL8_9HYPH</name>
<proteinExistence type="predicted"/>
<feature type="domain" description="Autotransporter" evidence="2">
    <location>
        <begin position="1789"/>
        <end position="2068"/>
    </location>
</feature>